<proteinExistence type="predicted"/>
<dbReference type="Proteomes" id="UP000314294">
    <property type="component" value="Unassembled WGS sequence"/>
</dbReference>
<evidence type="ECO:0000313" key="1">
    <source>
        <dbReference type="EMBL" id="TNN21549.1"/>
    </source>
</evidence>
<reference evidence="1 2" key="1">
    <citation type="submission" date="2019-03" db="EMBL/GenBank/DDBJ databases">
        <title>First draft genome of Liparis tanakae, snailfish: a comprehensive survey of snailfish specific genes.</title>
        <authorList>
            <person name="Kim W."/>
            <person name="Song I."/>
            <person name="Jeong J.-H."/>
            <person name="Kim D."/>
            <person name="Kim S."/>
            <person name="Ryu S."/>
            <person name="Song J.Y."/>
            <person name="Lee S.K."/>
        </authorList>
    </citation>
    <scope>NUCLEOTIDE SEQUENCE [LARGE SCALE GENOMIC DNA]</scope>
    <source>
        <tissue evidence="1">Muscle</tissue>
    </source>
</reference>
<organism evidence="1 2">
    <name type="scientific">Liparis tanakae</name>
    <name type="common">Tanaka's snailfish</name>
    <dbReference type="NCBI Taxonomy" id="230148"/>
    <lineage>
        <taxon>Eukaryota</taxon>
        <taxon>Metazoa</taxon>
        <taxon>Chordata</taxon>
        <taxon>Craniata</taxon>
        <taxon>Vertebrata</taxon>
        <taxon>Euteleostomi</taxon>
        <taxon>Actinopterygii</taxon>
        <taxon>Neopterygii</taxon>
        <taxon>Teleostei</taxon>
        <taxon>Neoteleostei</taxon>
        <taxon>Acanthomorphata</taxon>
        <taxon>Eupercaria</taxon>
        <taxon>Perciformes</taxon>
        <taxon>Cottioidei</taxon>
        <taxon>Cottales</taxon>
        <taxon>Liparidae</taxon>
        <taxon>Liparis</taxon>
    </lineage>
</organism>
<protein>
    <submittedName>
        <fullName evidence="1">Uncharacterized protein</fullName>
    </submittedName>
</protein>
<comment type="caution">
    <text evidence="1">The sequence shown here is derived from an EMBL/GenBank/DDBJ whole genome shotgun (WGS) entry which is preliminary data.</text>
</comment>
<keyword evidence="2" id="KW-1185">Reference proteome</keyword>
<sequence length="65" mass="7199">MKEAAELHTHMGSDVWLMGSPYCLLTSSPRRDVYVDPPSPRLRGTAHLQRGALAINTLSGFDAFR</sequence>
<dbReference type="EMBL" id="SRLO01027371">
    <property type="protein sequence ID" value="TNN21549.1"/>
    <property type="molecule type" value="Genomic_DNA"/>
</dbReference>
<accession>A0A4Z2DYP1</accession>
<name>A0A4Z2DYP1_9TELE</name>
<gene>
    <name evidence="1" type="ORF">EYF80_068339</name>
</gene>
<evidence type="ECO:0000313" key="2">
    <source>
        <dbReference type="Proteomes" id="UP000314294"/>
    </source>
</evidence>
<dbReference type="AlphaFoldDB" id="A0A4Z2DYP1"/>